<organism evidence="4 5">
    <name type="scientific">Breznakia pachnodae</name>
    <dbReference type="NCBI Taxonomy" id="265178"/>
    <lineage>
        <taxon>Bacteria</taxon>
        <taxon>Bacillati</taxon>
        <taxon>Bacillota</taxon>
        <taxon>Erysipelotrichia</taxon>
        <taxon>Erysipelotrichales</taxon>
        <taxon>Erysipelotrichaceae</taxon>
        <taxon>Breznakia</taxon>
    </lineage>
</organism>
<dbReference type="Proteomes" id="UP001230220">
    <property type="component" value="Unassembled WGS sequence"/>
</dbReference>
<feature type="domain" description="Cell surface protein Shp haem-binding" evidence="3">
    <location>
        <begin position="41"/>
        <end position="185"/>
    </location>
</feature>
<feature type="region of interest" description="Disordered" evidence="1">
    <location>
        <begin position="192"/>
        <end position="233"/>
    </location>
</feature>
<keyword evidence="2" id="KW-1133">Transmembrane helix</keyword>
<dbReference type="RefSeq" id="WP_307409689.1">
    <property type="nucleotide sequence ID" value="NZ_JAUSUR010000006.1"/>
</dbReference>
<accession>A0ABU0E5S6</accession>
<dbReference type="InterPro" id="IPR020985">
    <property type="entry name" value="Cell_surface_Shp_haem-bd"/>
</dbReference>
<sequence length="297" mass="32016">MLLLEQKNNKFLKTCLKISLLGVMLISVLALHSKPLYAVEDGAYLVSRTTAYVNPETGQTADGGSNISLGESMCASIVDTYALVEQVNGKTYVTIGIGQMSNISSVSMNIQTSAGGGYQYAPATVTGTSTMDGDTVNHYRIEVVSVDLYISPILYVDAMGREVQFFIKLNTGSMTPGTGVFNALMVSQSTASDQTQQQQVTQDTSGNASTAENQTAENTTADAETEVKDEEKELEDISIRSFDELYEKAEGLTIYENQKKEKTSNGSSMPWGIILGGVVCLAGLGYFVYIKKFRGAK</sequence>
<reference evidence="4 5" key="1">
    <citation type="submission" date="2023-07" db="EMBL/GenBank/DDBJ databases">
        <title>Genomic Encyclopedia of Type Strains, Phase IV (KMG-IV): sequencing the most valuable type-strain genomes for metagenomic binning, comparative biology and taxonomic classification.</title>
        <authorList>
            <person name="Goeker M."/>
        </authorList>
    </citation>
    <scope>NUCLEOTIDE SEQUENCE [LARGE SCALE GENOMIC DNA]</scope>
    <source>
        <strain evidence="4 5">DSM 16784</strain>
    </source>
</reference>
<evidence type="ECO:0000256" key="2">
    <source>
        <dbReference type="SAM" id="Phobius"/>
    </source>
</evidence>
<dbReference type="EMBL" id="JAUSUR010000006">
    <property type="protein sequence ID" value="MDQ0362248.1"/>
    <property type="molecule type" value="Genomic_DNA"/>
</dbReference>
<comment type="caution">
    <text evidence="4">The sequence shown here is derived from an EMBL/GenBank/DDBJ whole genome shotgun (WGS) entry which is preliminary data.</text>
</comment>
<keyword evidence="4" id="KW-0131">Cell cycle</keyword>
<dbReference type="GO" id="GO:0051301">
    <property type="term" value="P:cell division"/>
    <property type="evidence" value="ECO:0007669"/>
    <property type="project" value="UniProtKB-KW"/>
</dbReference>
<name>A0ABU0E5S6_9FIRM</name>
<feature type="transmembrane region" description="Helical" evidence="2">
    <location>
        <begin position="269"/>
        <end position="289"/>
    </location>
</feature>
<gene>
    <name evidence="4" type="ORF">J2S15_003002</name>
</gene>
<keyword evidence="2" id="KW-0812">Transmembrane</keyword>
<dbReference type="InterPro" id="IPR037250">
    <property type="entry name" value="NEAT_dom_sf"/>
</dbReference>
<evidence type="ECO:0000256" key="1">
    <source>
        <dbReference type="SAM" id="MobiDB-lite"/>
    </source>
</evidence>
<evidence type="ECO:0000259" key="3">
    <source>
        <dbReference type="Pfam" id="PF11545"/>
    </source>
</evidence>
<dbReference type="Gene3D" id="2.60.40.1850">
    <property type="match status" value="1"/>
</dbReference>
<proteinExistence type="predicted"/>
<evidence type="ECO:0000313" key="4">
    <source>
        <dbReference type="EMBL" id="MDQ0362248.1"/>
    </source>
</evidence>
<keyword evidence="5" id="KW-1185">Reference proteome</keyword>
<keyword evidence="4" id="KW-0132">Cell division</keyword>
<dbReference type="Pfam" id="PF11545">
    <property type="entry name" value="HemeBinding_Shp"/>
    <property type="match status" value="1"/>
</dbReference>
<keyword evidence="2" id="KW-0472">Membrane</keyword>
<evidence type="ECO:0000313" key="5">
    <source>
        <dbReference type="Proteomes" id="UP001230220"/>
    </source>
</evidence>
<feature type="compositionally biased region" description="Low complexity" evidence="1">
    <location>
        <begin position="192"/>
        <end position="222"/>
    </location>
</feature>
<protein>
    <submittedName>
        <fullName evidence="4">Cell division protein FtsB</fullName>
    </submittedName>
</protein>